<dbReference type="PANTHER" id="PTHR42085">
    <property type="entry name" value="F-BOX DOMAIN-CONTAINING PROTEIN"/>
    <property type="match status" value="1"/>
</dbReference>
<proteinExistence type="predicted"/>
<evidence type="ECO:0000313" key="2">
    <source>
        <dbReference type="EMBL" id="KAF2175484.1"/>
    </source>
</evidence>
<dbReference type="EMBL" id="ML994731">
    <property type="protein sequence ID" value="KAF2175484.1"/>
    <property type="molecule type" value="Genomic_DNA"/>
</dbReference>
<evidence type="ECO:0000256" key="1">
    <source>
        <dbReference type="SAM" id="MobiDB-lite"/>
    </source>
</evidence>
<sequence length="205" mass="23379">MPRLTRSDPTPIGSHRGKAAESEPRNHHHLQKKDQESALLRLPTEVRDIIYEFALTKGVVDVVEVGEEEKENQNIGEEKKENQNIFRLECDDPHVQEVNQLKYVCQQLHKETSGLGLKWNTLLFRQHLSPSVCIRFLRACCDAQKDKIKEMIINIYSERTDSLSTSAASELEEFDRSHPNIKINVVVTRVRLSVVNVEGGNLVLG</sequence>
<organism evidence="2 3">
    <name type="scientific">Zopfia rhizophila CBS 207.26</name>
    <dbReference type="NCBI Taxonomy" id="1314779"/>
    <lineage>
        <taxon>Eukaryota</taxon>
        <taxon>Fungi</taxon>
        <taxon>Dikarya</taxon>
        <taxon>Ascomycota</taxon>
        <taxon>Pezizomycotina</taxon>
        <taxon>Dothideomycetes</taxon>
        <taxon>Dothideomycetes incertae sedis</taxon>
        <taxon>Zopfiaceae</taxon>
        <taxon>Zopfia</taxon>
    </lineage>
</organism>
<dbReference type="Proteomes" id="UP000800200">
    <property type="component" value="Unassembled WGS sequence"/>
</dbReference>
<evidence type="ECO:0008006" key="4">
    <source>
        <dbReference type="Google" id="ProtNLM"/>
    </source>
</evidence>
<reference evidence="2" key="1">
    <citation type="journal article" date="2020" name="Stud. Mycol.">
        <title>101 Dothideomycetes genomes: a test case for predicting lifestyles and emergence of pathogens.</title>
        <authorList>
            <person name="Haridas S."/>
            <person name="Albert R."/>
            <person name="Binder M."/>
            <person name="Bloem J."/>
            <person name="Labutti K."/>
            <person name="Salamov A."/>
            <person name="Andreopoulos B."/>
            <person name="Baker S."/>
            <person name="Barry K."/>
            <person name="Bills G."/>
            <person name="Bluhm B."/>
            <person name="Cannon C."/>
            <person name="Castanera R."/>
            <person name="Culley D."/>
            <person name="Daum C."/>
            <person name="Ezra D."/>
            <person name="Gonzalez J."/>
            <person name="Henrissat B."/>
            <person name="Kuo A."/>
            <person name="Liang C."/>
            <person name="Lipzen A."/>
            <person name="Lutzoni F."/>
            <person name="Magnuson J."/>
            <person name="Mondo S."/>
            <person name="Nolan M."/>
            <person name="Ohm R."/>
            <person name="Pangilinan J."/>
            <person name="Park H.-J."/>
            <person name="Ramirez L."/>
            <person name="Alfaro M."/>
            <person name="Sun H."/>
            <person name="Tritt A."/>
            <person name="Yoshinaga Y."/>
            <person name="Zwiers L.-H."/>
            <person name="Turgeon B."/>
            <person name="Goodwin S."/>
            <person name="Spatafora J."/>
            <person name="Crous P."/>
            <person name="Grigoriev I."/>
        </authorList>
    </citation>
    <scope>NUCLEOTIDE SEQUENCE</scope>
    <source>
        <strain evidence="2">CBS 207.26</strain>
    </source>
</reference>
<evidence type="ECO:0000313" key="3">
    <source>
        <dbReference type="Proteomes" id="UP000800200"/>
    </source>
</evidence>
<dbReference type="PANTHER" id="PTHR42085:SF1">
    <property type="entry name" value="F-BOX DOMAIN-CONTAINING PROTEIN"/>
    <property type="match status" value="1"/>
</dbReference>
<keyword evidence="3" id="KW-1185">Reference proteome</keyword>
<name>A0A6A6D7M9_9PEZI</name>
<dbReference type="InterPro" id="IPR038883">
    <property type="entry name" value="AN11006-like"/>
</dbReference>
<accession>A0A6A6D7M9</accession>
<gene>
    <name evidence="2" type="ORF">K469DRAFT_702167</name>
</gene>
<protein>
    <recommendedName>
        <fullName evidence="4">F-box domain-containing protein</fullName>
    </recommendedName>
</protein>
<dbReference type="OrthoDB" id="4790878at2759"/>
<dbReference type="AlphaFoldDB" id="A0A6A6D7M9"/>
<feature type="region of interest" description="Disordered" evidence="1">
    <location>
        <begin position="1"/>
        <end position="36"/>
    </location>
</feature>